<name>A0A0M6WXT9_9FIRM</name>
<dbReference type="Proteomes" id="UP000049979">
    <property type="component" value="Unassembled WGS sequence"/>
</dbReference>
<gene>
    <name evidence="2" type="ORF">ERS852420_01265</name>
    <name evidence="1" type="ORF">M72_13041</name>
</gene>
<dbReference type="EMBL" id="CYXV01000004">
    <property type="protein sequence ID" value="CUM87834.1"/>
    <property type="molecule type" value="Genomic_DNA"/>
</dbReference>
<reference evidence="3" key="1">
    <citation type="submission" date="2015-05" db="EMBL/GenBank/DDBJ databases">
        <authorList>
            <consortium name="Pathogen Informatics"/>
        </authorList>
    </citation>
    <scope>NUCLEOTIDE SEQUENCE [LARGE SCALE GENOMIC DNA]</scope>
    <source>
        <strain evidence="2 4">2789STDY5608863</strain>
        <strain evidence="3">M72</strain>
    </source>
</reference>
<protein>
    <submittedName>
        <fullName evidence="1">Uncharacterized protein</fullName>
    </submittedName>
</protein>
<evidence type="ECO:0000313" key="1">
    <source>
        <dbReference type="EMBL" id="CRL41623.1"/>
    </source>
</evidence>
<accession>A0A0M6WXT9</accession>
<evidence type="ECO:0000313" key="4">
    <source>
        <dbReference type="Proteomes" id="UP000095495"/>
    </source>
</evidence>
<dbReference type="EMBL" id="CVRR01000048">
    <property type="protein sequence ID" value="CRL41623.1"/>
    <property type="molecule type" value="Genomic_DNA"/>
</dbReference>
<organism evidence="1 3">
    <name type="scientific">Roseburia faecis</name>
    <dbReference type="NCBI Taxonomy" id="301302"/>
    <lineage>
        <taxon>Bacteria</taxon>
        <taxon>Bacillati</taxon>
        <taxon>Bacillota</taxon>
        <taxon>Clostridia</taxon>
        <taxon>Lachnospirales</taxon>
        <taxon>Lachnospiraceae</taxon>
        <taxon>Roseburia</taxon>
    </lineage>
</organism>
<evidence type="ECO:0000313" key="2">
    <source>
        <dbReference type="EMBL" id="CUM87834.1"/>
    </source>
</evidence>
<reference evidence="1" key="2">
    <citation type="submission" date="2015-05" db="EMBL/GenBank/DDBJ databases">
        <authorList>
            <person name="Wang D.B."/>
            <person name="Wang M."/>
        </authorList>
    </citation>
    <scope>NUCLEOTIDE SEQUENCE [LARGE SCALE GENOMIC DNA]</scope>
    <source>
        <strain evidence="1">M72</strain>
    </source>
</reference>
<proteinExistence type="predicted"/>
<evidence type="ECO:0000313" key="3">
    <source>
        <dbReference type="Proteomes" id="UP000049979"/>
    </source>
</evidence>
<dbReference type="Proteomes" id="UP000095495">
    <property type="component" value="Unassembled WGS sequence"/>
</dbReference>
<keyword evidence="3" id="KW-1185">Reference proteome</keyword>
<sequence>MNAINSNEQMIQKINEVLQNKKDAIVNIIKVIVNL</sequence>
<dbReference type="AlphaFoldDB" id="A0A0M6WXT9"/>